<feature type="non-terminal residue" evidence="2">
    <location>
        <position position="25"/>
    </location>
</feature>
<proteinExistence type="predicted"/>
<protein>
    <submittedName>
        <fullName evidence="2">Denitrification system component NirT</fullName>
    </submittedName>
</protein>
<evidence type="ECO:0000313" key="3">
    <source>
        <dbReference type="Proteomes" id="UP000321192"/>
    </source>
</evidence>
<reference evidence="2 3" key="1">
    <citation type="submission" date="2018-09" db="EMBL/GenBank/DDBJ databases">
        <title>Metagenome Assembled Genomes from an Advanced Water Purification Facility.</title>
        <authorList>
            <person name="Stamps B.W."/>
            <person name="Spear J.R."/>
        </authorList>
    </citation>
    <scope>NUCLEOTIDE SEQUENCE [LARGE SCALE GENOMIC DNA]</scope>
    <source>
        <strain evidence="2">Bin_27_1</strain>
    </source>
</reference>
<name>A0A5C7SQP6_THASP</name>
<accession>A0A5C7SQP6</accession>
<organism evidence="2 3">
    <name type="scientific">Thauera aminoaromatica</name>
    <dbReference type="NCBI Taxonomy" id="164330"/>
    <lineage>
        <taxon>Bacteria</taxon>
        <taxon>Pseudomonadati</taxon>
        <taxon>Pseudomonadota</taxon>
        <taxon>Betaproteobacteria</taxon>
        <taxon>Rhodocyclales</taxon>
        <taxon>Zoogloeaceae</taxon>
        <taxon>Thauera</taxon>
    </lineage>
</organism>
<gene>
    <name evidence="2" type="ORF">E6Q80_08615</name>
</gene>
<evidence type="ECO:0000256" key="1">
    <source>
        <dbReference type="SAM" id="MobiDB-lite"/>
    </source>
</evidence>
<feature type="region of interest" description="Disordered" evidence="1">
    <location>
        <begin position="1"/>
        <end position="25"/>
    </location>
</feature>
<feature type="compositionally biased region" description="Polar residues" evidence="1">
    <location>
        <begin position="1"/>
        <end position="12"/>
    </location>
</feature>
<dbReference type="AlphaFoldDB" id="A0A5C7SQP6"/>
<dbReference type="EMBL" id="SSFD01000125">
    <property type="protein sequence ID" value="TXH85963.1"/>
    <property type="molecule type" value="Genomic_DNA"/>
</dbReference>
<evidence type="ECO:0000313" key="2">
    <source>
        <dbReference type="EMBL" id="TXH85963.1"/>
    </source>
</evidence>
<dbReference type="Proteomes" id="UP000321192">
    <property type="component" value="Unassembled WGS sequence"/>
</dbReference>
<sequence>MSDQNSDNSKQENPGGLWARLRRPS</sequence>
<comment type="caution">
    <text evidence="2">The sequence shown here is derived from an EMBL/GenBank/DDBJ whole genome shotgun (WGS) entry which is preliminary data.</text>
</comment>